<name>A0ACC1MQ02_9APHY</name>
<evidence type="ECO:0000313" key="2">
    <source>
        <dbReference type="Proteomes" id="UP001144978"/>
    </source>
</evidence>
<dbReference type="EMBL" id="JANSHE010005844">
    <property type="protein sequence ID" value="KAJ2969095.1"/>
    <property type="molecule type" value="Genomic_DNA"/>
</dbReference>
<accession>A0ACC1MQ02</accession>
<reference evidence="1" key="1">
    <citation type="submission" date="2022-08" db="EMBL/GenBank/DDBJ databases">
        <title>Genome Sequence of Pycnoporus sanguineus.</title>
        <authorList>
            <person name="Buettner E."/>
        </authorList>
    </citation>
    <scope>NUCLEOTIDE SEQUENCE</scope>
    <source>
        <strain evidence="1">CG-C14</strain>
    </source>
</reference>
<gene>
    <name evidence="1" type="ORF">NUW54_g13043</name>
</gene>
<dbReference type="Proteomes" id="UP001144978">
    <property type="component" value="Unassembled WGS sequence"/>
</dbReference>
<keyword evidence="2" id="KW-1185">Reference proteome</keyword>
<organism evidence="1 2">
    <name type="scientific">Trametes sanguinea</name>
    <dbReference type="NCBI Taxonomy" id="158606"/>
    <lineage>
        <taxon>Eukaryota</taxon>
        <taxon>Fungi</taxon>
        <taxon>Dikarya</taxon>
        <taxon>Basidiomycota</taxon>
        <taxon>Agaricomycotina</taxon>
        <taxon>Agaricomycetes</taxon>
        <taxon>Polyporales</taxon>
        <taxon>Polyporaceae</taxon>
        <taxon>Trametes</taxon>
    </lineage>
</organism>
<sequence>MANKRFVTVHGYRSRWKTCHLCQLRQHRKLRIPPTVAKPGGLCVCWHIDSMKMPKSSGFSIIVVARCSVSAWPEWRMLRAENDKTLGDFIFQDLLCRWGAATKLVTDNGSAFISAVRSLEKRYHIHHIKVSPYNSQANGIAERSHFDMRQILFKAAGGDQRKWSQVAHHAFWAERVTVRKRMGCSPYFAVTGCHPVLPLDIAEATYLVPPPTGLLSTVDLIARRAMELQKRSAEVRARARSYYFATTTSHLARYVLMRHTQIEKSLNRKTAPALHWPTGSNLGATAEVHVSNKRLSELIASDDNGEDDPEPELIGGPIADPESDEDSSSESSLDD</sequence>
<evidence type="ECO:0000313" key="1">
    <source>
        <dbReference type="EMBL" id="KAJ2969095.1"/>
    </source>
</evidence>
<comment type="caution">
    <text evidence="1">The sequence shown here is derived from an EMBL/GenBank/DDBJ whole genome shotgun (WGS) entry which is preliminary data.</text>
</comment>
<proteinExistence type="predicted"/>
<protein>
    <submittedName>
        <fullName evidence="1">Uncharacterized protein</fullName>
    </submittedName>
</protein>